<dbReference type="SUPFAM" id="SSF55729">
    <property type="entry name" value="Acyl-CoA N-acyltransferases (Nat)"/>
    <property type="match status" value="1"/>
</dbReference>
<sequence>MNGLQAGVEDGPPVAVVETGAARPKVRCRVIEEDDLGTVVRLLRIGFPDRSEAYWRTGLERHRTQPLPDDVPRYGYVLDRDGVIVGVLLALYRVVTDEAGTHLRCNLSSWYVLPEFRALGTLLDGFAMRDRRVTYTNVSPAPQTWKMHRARGFKPVCSGQMLVLPMLGSPGWGRRVRTADAEGLRLLPEPEARLVADHVAYGCIGLVCSDGRKAGALVFQRRGLKLRAGSERWPRLPCLQLVYRSTDLDLPAFLGAIGRHLLTRHAMPWFVLDAVGRLPGLAGHYFEGRAPKYARGPNPPPTGDLAYTEVVLFGT</sequence>
<evidence type="ECO:0008006" key="3">
    <source>
        <dbReference type="Google" id="ProtNLM"/>
    </source>
</evidence>
<proteinExistence type="predicted"/>
<dbReference type="Gene3D" id="3.40.630.30">
    <property type="match status" value="1"/>
</dbReference>
<accession>A0ABU7TBU4</accession>
<comment type="caution">
    <text evidence="1">The sequence shown here is derived from an EMBL/GenBank/DDBJ whole genome shotgun (WGS) entry which is preliminary data.</text>
</comment>
<protein>
    <recommendedName>
        <fullName evidence="3">N-acetyltransferase domain-containing protein</fullName>
    </recommendedName>
</protein>
<dbReference type="InterPro" id="IPR016181">
    <property type="entry name" value="Acyl_CoA_acyltransferase"/>
</dbReference>
<gene>
    <name evidence="1" type="ORF">MRSR164_13665</name>
</gene>
<reference evidence="1 2" key="1">
    <citation type="journal article" date="2012" name="Genet. Mol. Biol.">
        <title>Analysis of 16S rRNA and mxaF genes revealing insights into Methylobacterium niche-specific plant association.</title>
        <authorList>
            <person name="Dourado M.N."/>
            <person name="Andreote F.D."/>
            <person name="Dini-Andreote F."/>
            <person name="Conti R."/>
            <person name="Araujo J.M."/>
            <person name="Araujo W.L."/>
        </authorList>
    </citation>
    <scope>NUCLEOTIDE SEQUENCE [LARGE SCALE GENOMIC DNA]</scope>
    <source>
        <strain evidence="1 2">SR1.6/4</strain>
    </source>
</reference>
<dbReference type="EMBL" id="MLBY01000004">
    <property type="protein sequence ID" value="MEE7457784.1"/>
    <property type="molecule type" value="Genomic_DNA"/>
</dbReference>
<evidence type="ECO:0000313" key="1">
    <source>
        <dbReference type="EMBL" id="MEE7457784.1"/>
    </source>
</evidence>
<name>A0ABU7TBU4_9HYPH</name>
<dbReference type="Proteomes" id="UP001349262">
    <property type="component" value="Unassembled WGS sequence"/>
</dbReference>
<evidence type="ECO:0000313" key="2">
    <source>
        <dbReference type="Proteomes" id="UP001349262"/>
    </source>
</evidence>
<keyword evidence="2" id="KW-1185">Reference proteome</keyword>
<organism evidence="1 2">
    <name type="scientific">Methylobacterium radiotolerans</name>
    <dbReference type="NCBI Taxonomy" id="31998"/>
    <lineage>
        <taxon>Bacteria</taxon>
        <taxon>Pseudomonadati</taxon>
        <taxon>Pseudomonadota</taxon>
        <taxon>Alphaproteobacteria</taxon>
        <taxon>Hyphomicrobiales</taxon>
        <taxon>Methylobacteriaceae</taxon>
        <taxon>Methylobacterium</taxon>
    </lineage>
</organism>